<evidence type="ECO:0000313" key="1">
    <source>
        <dbReference type="EMBL" id="OAF63842.1"/>
    </source>
</evidence>
<comment type="caution">
    <text evidence="1">The sequence shown here is derived from an EMBL/GenBank/DDBJ whole genome shotgun (WGS) entry which is preliminary data.</text>
</comment>
<protein>
    <submittedName>
        <fullName evidence="1">Uncharacterized protein</fullName>
    </submittedName>
</protein>
<dbReference type="Proteomes" id="UP000078046">
    <property type="component" value="Unassembled WGS sequence"/>
</dbReference>
<feature type="non-terminal residue" evidence="1">
    <location>
        <position position="263"/>
    </location>
</feature>
<dbReference type="AlphaFoldDB" id="A0A177AQP1"/>
<dbReference type="EMBL" id="LWCA01002475">
    <property type="protein sequence ID" value="OAF63842.1"/>
    <property type="molecule type" value="Genomic_DNA"/>
</dbReference>
<proteinExistence type="predicted"/>
<evidence type="ECO:0000313" key="2">
    <source>
        <dbReference type="Proteomes" id="UP000078046"/>
    </source>
</evidence>
<accession>A0A177AQP1</accession>
<name>A0A177AQP1_9BILA</name>
<sequence>MSGNFFGLPTELSFEIVAFPISKLFSTAEDANEQTIHKQVFCKEYYLTVDSNSFSSPRSCLRKIFRINPHYHIAFNYYHIESNCYHIGCNYYHIDSEMTRKKYLINDTNKCGEFYTKFYGRIPHGKWIPKYICNFCYVNLMKSKKYFNTPRIWTIPNCKGDCYYCYVYENINLKKVNNWKIYPTLPSSTIPYINESKEELTTSSSYIDTSNFSNLLNNPSFTKETHHSNMEDLNQIVTLANMSKNVSEKVISKIKSWGITDSD</sequence>
<organism evidence="1 2">
    <name type="scientific">Intoshia linei</name>
    <dbReference type="NCBI Taxonomy" id="1819745"/>
    <lineage>
        <taxon>Eukaryota</taxon>
        <taxon>Metazoa</taxon>
        <taxon>Spiralia</taxon>
        <taxon>Lophotrochozoa</taxon>
        <taxon>Mesozoa</taxon>
        <taxon>Orthonectida</taxon>
        <taxon>Rhopaluridae</taxon>
        <taxon>Intoshia</taxon>
    </lineage>
</organism>
<reference evidence="1 2" key="1">
    <citation type="submission" date="2016-04" db="EMBL/GenBank/DDBJ databases">
        <title>The genome of Intoshia linei affirms orthonectids as highly simplified spiralians.</title>
        <authorList>
            <person name="Mikhailov K.V."/>
            <person name="Slusarev G.S."/>
            <person name="Nikitin M.A."/>
            <person name="Logacheva M.D."/>
            <person name="Penin A."/>
            <person name="Aleoshin V."/>
            <person name="Panchin Y.V."/>
        </authorList>
    </citation>
    <scope>NUCLEOTIDE SEQUENCE [LARGE SCALE GENOMIC DNA]</scope>
    <source>
        <strain evidence="1">Intl2013</strain>
        <tissue evidence="1">Whole animal</tissue>
    </source>
</reference>
<gene>
    <name evidence="1" type="ORF">A3Q56_08452</name>
</gene>
<keyword evidence="2" id="KW-1185">Reference proteome</keyword>